<dbReference type="NCBIfam" id="NF003780">
    <property type="entry name" value="PRK05371.1-1"/>
    <property type="match status" value="1"/>
</dbReference>
<dbReference type="NCBIfam" id="TIGR00976">
    <property type="entry name" value="CocE_NonD"/>
    <property type="match status" value="1"/>
</dbReference>
<dbReference type="Pfam" id="PF08530">
    <property type="entry name" value="PepX_C"/>
    <property type="match status" value="1"/>
</dbReference>
<evidence type="ECO:0000256" key="1">
    <source>
        <dbReference type="ARBA" id="ARBA00022801"/>
    </source>
</evidence>
<dbReference type="SMART" id="SM00939">
    <property type="entry name" value="PepX_C"/>
    <property type="match status" value="1"/>
</dbReference>
<dbReference type="Proteomes" id="UP001622594">
    <property type="component" value="Chromosome"/>
</dbReference>
<feature type="signal peptide" evidence="3">
    <location>
        <begin position="1"/>
        <end position="36"/>
    </location>
</feature>
<evidence type="ECO:0000256" key="2">
    <source>
        <dbReference type="SAM" id="MobiDB-lite"/>
    </source>
</evidence>
<dbReference type="Gene3D" id="2.60.120.260">
    <property type="entry name" value="Galactose-binding domain-like"/>
    <property type="match status" value="1"/>
</dbReference>
<feature type="compositionally biased region" description="Low complexity" evidence="2">
    <location>
        <begin position="414"/>
        <end position="427"/>
    </location>
</feature>
<sequence>MPKRMRRTRGARLPYGTLVAAATAALLATLVTPAGARPEPAAPAGSAVSSALSGPAAPSVRESRPVHSYADAIRESVWVDTGLDGDGDGRADRVAVDIVRPRESAAAGRRIPVVMDASPYYACCGRGNESQKKTYDADGNPVRFPLFYDNFFVPRGYAFVAVDLAGTNRSDGCDDVGGRSDVQSAKAVVDWLNGRAPGYTTRTGDTRSRATTWSTGNVGMIGKSWDGTIANGVAATGVEGLKTIVPIGAISSWYDYFHSQGAPLYNANPSWLSDYVNSPEARARCGAVQDRVTAGTPYSGDRTDAWTERDHVRNAGKVKASVFVVHGRQDLNVRANQFGQWWDALAAHGVERKIWLSQTGHVDPFDFRRAEWVRTLHRWFDHYLLGYENGIDREPVADIERAPDRWTTDRHWPPRTTATTTLRPAPGAAAGPGVLGRAPAAPGSTATFTDDPGLGELDWAARIDSATPEKAGFVTRPLSRELRISGSSKVTVTATPSTSTAHLSAVLVDLGPDTIRDYGAAGEGITTLDERTCWGLSTPGDSACFKETEARTAAVGYTVVSRGWADLGTWADPRAERPLTPGRAYTMTLDLAATDHVVPAGHRLALIVGGTDKDLLDPPSSTPTLTLDLTRTWAKLPLVGGAAAFGRATSGLHPAAPPAAAASPSGEAPPVAVTGPRLPGAGAAR</sequence>
<reference evidence="5 6" key="1">
    <citation type="submission" date="2022-10" db="EMBL/GenBank/DDBJ databases">
        <title>The complete genomes of actinobacterial strains from the NBC collection.</title>
        <authorList>
            <person name="Joergensen T.S."/>
            <person name="Alvarez Arevalo M."/>
            <person name="Sterndorff E.B."/>
            <person name="Faurdal D."/>
            <person name="Vuksanovic O."/>
            <person name="Mourched A.-S."/>
            <person name="Charusanti P."/>
            <person name="Shaw S."/>
            <person name="Blin K."/>
            <person name="Weber T."/>
        </authorList>
    </citation>
    <scope>NUCLEOTIDE SEQUENCE [LARGE SCALE GENOMIC DNA]</scope>
    <source>
        <strain evidence="5 6">NBC_00123</strain>
    </source>
</reference>
<accession>A0ABZ1L3Q1</accession>
<evidence type="ECO:0000256" key="3">
    <source>
        <dbReference type="SAM" id="SignalP"/>
    </source>
</evidence>
<feature type="compositionally biased region" description="Low complexity" evidence="2">
    <location>
        <begin position="658"/>
        <end position="673"/>
    </location>
</feature>
<name>A0ABZ1L3Q1_9ACTN</name>
<dbReference type="SUPFAM" id="SSF53474">
    <property type="entry name" value="alpha/beta-Hydrolases"/>
    <property type="match status" value="1"/>
</dbReference>
<evidence type="ECO:0000313" key="6">
    <source>
        <dbReference type="Proteomes" id="UP001622594"/>
    </source>
</evidence>
<keyword evidence="6" id="KW-1185">Reference proteome</keyword>
<feature type="compositionally biased region" description="Low complexity" evidence="2">
    <location>
        <begin position="37"/>
        <end position="60"/>
    </location>
</feature>
<organism evidence="5 6">
    <name type="scientific">Streptomyces zaomyceticus</name>
    <dbReference type="NCBI Taxonomy" id="68286"/>
    <lineage>
        <taxon>Bacteria</taxon>
        <taxon>Bacillati</taxon>
        <taxon>Actinomycetota</taxon>
        <taxon>Actinomycetes</taxon>
        <taxon>Kitasatosporales</taxon>
        <taxon>Streptomycetaceae</taxon>
        <taxon>Streptomyces</taxon>
    </lineage>
</organism>
<dbReference type="RefSeq" id="WP_327165157.1">
    <property type="nucleotide sequence ID" value="NZ_CP108062.1"/>
</dbReference>
<dbReference type="Gene3D" id="3.40.50.1820">
    <property type="entry name" value="alpha/beta hydrolase"/>
    <property type="match status" value="2"/>
</dbReference>
<keyword evidence="3" id="KW-0732">Signal</keyword>
<feature type="chain" id="PRO_5045663411" evidence="3">
    <location>
        <begin position="37"/>
        <end position="685"/>
    </location>
</feature>
<dbReference type="Pfam" id="PF02129">
    <property type="entry name" value="Peptidase_S15"/>
    <property type="match status" value="1"/>
</dbReference>
<feature type="domain" description="Xaa-Pro dipeptidyl-peptidase C-terminal" evidence="4">
    <location>
        <begin position="377"/>
        <end position="633"/>
    </location>
</feature>
<dbReference type="InterPro" id="IPR029058">
    <property type="entry name" value="AB_hydrolase_fold"/>
</dbReference>
<gene>
    <name evidence="5" type="ORF">OG814_07430</name>
</gene>
<feature type="region of interest" description="Disordered" evidence="2">
    <location>
        <begin position="653"/>
        <end position="685"/>
    </location>
</feature>
<keyword evidence="1" id="KW-0378">Hydrolase</keyword>
<dbReference type="EMBL" id="CP108188">
    <property type="protein sequence ID" value="WTR69105.1"/>
    <property type="molecule type" value="Genomic_DNA"/>
</dbReference>
<dbReference type="SUPFAM" id="SSF49785">
    <property type="entry name" value="Galactose-binding domain-like"/>
    <property type="match status" value="1"/>
</dbReference>
<evidence type="ECO:0000313" key="5">
    <source>
        <dbReference type="EMBL" id="WTR69105.1"/>
    </source>
</evidence>
<proteinExistence type="predicted"/>
<evidence type="ECO:0000259" key="4">
    <source>
        <dbReference type="SMART" id="SM00939"/>
    </source>
</evidence>
<feature type="region of interest" description="Disordered" evidence="2">
    <location>
        <begin position="406"/>
        <end position="427"/>
    </location>
</feature>
<dbReference type="InterPro" id="IPR013736">
    <property type="entry name" value="Xaa-Pro_dipept_C"/>
</dbReference>
<dbReference type="InterPro" id="IPR005674">
    <property type="entry name" value="CocE/Ser_esterase"/>
</dbReference>
<dbReference type="InterPro" id="IPR000383">
    <property type="entry name" value="Xaa-Pro-like_dom"/>
</dbReference>
<protein>
    <submittedName>
        <fullName evidence="5">Xaa-Pro dipeptidyl-peptidase</fullName>
    </submittedName>
</protein>
<dbReference type="InterPro" id="IPR008979">
    <property type="entry name" value="Galactose-bd-like_sf"/>
</dbReference>
<feature type="region of interest" description="Disordered" evidence="2">
    <location>
        <begin position="37"/>
        <end position="64"/>
    </location>
</feature>